<dbReference type="InterPro" id="IPR014729">
    <property type="entry name" value="Rossmann-like_a/b/a_fold"/>
</dbReference>
<evidence type="ECO:0000256" key="7">
    <source>
        <dbReference type="ARBA" id="ARBA00022888"/>
    </source>
</evidence>
<dbReference type="AlphaFoldDB" id="A0A6C0AUX1"/>
<comment type="pathway">
    <text evidence="1">Amino-acid biosynthesis; L-asparagine biosynthesis; L-asparagine from L-aspartate (L-Gln route): step 1/1.</text>
</comment>
<accession>A0A6C0AUX1</accession>
<reference evidence="12" key="1">
    <citation type="journal article" date="2020" name="Nature">
        <title>Giant virus diversity and host interactions through global metagenomics.</title>
        <authorList>
            <person name="Schulz F."/>
            <person name="Roux S."/>
            <person name="Paez-Espino D."/>
            <person name="Jungbluth S."/>
            <person name="Walsh D.A."/>
            <person name="Denef V.J."/>
            <person name="McMahon K.D."/>
            <person name="Konstantinidis K.T."/>
            <person name="Eloe-Fadrosh E.A."/>
            <person name="Kyrpides N.C."/>
            <person name="Woyke T."/>
        </authorList>
    </citation>
    <scope>NUCLEOTIDE SEQUENCE</scope>
    <source>
        <strain evidence="12">GVMAG-S-ERX555943-30</strain>
    </source>
</reference>
<keyword evidence="4" id="KW-0028">Amino-acid biosynthesis</keyword>
<dbReference type="Gene3D" id="3.40.50.620">
    <property type="entry name" value="HUPs"/>
    <property type="match status" value="1"/>
</dbReference>
<proteinExistence type="predicted"/>
<feature type="domain" description="Glutamine amidotransferase type-2" evidence="11">
    <location>
        <begin position="2"/>
        <end position="219"/>
    </location>
</feature>
<dbReference type="PROSITE" id="PS51278">
    <property type="entry name" value="GATASE_TYPE_2"/>
    <property type="match status" value="1"/>
</dbReference>
<dbReference type="EC" id="6.3.5.4" evidence="2"/>
<keyword evidence="7" id="KW-0061">Asparagine biosynthesis</keyword>
<evidence type="ECO:0000256" key="5">
    <source>
        <dbReference type="ARBA" id="ARBA00022741"/>
    </source>
</evidence>
<dbReference type="PIRSF" id="PIRSF001589">
    <property type="entry name" value="Asn_synthetase_glu-h"/>
    <property type="match status" value="1"/>
</dbReference>
<dbReference type="GO" id="GO:0005524">
    <property type="term" value="F:ATP binding"/>
    <property type="evidence" value="ECO:0007669"/>
    <property type="project" value="UniProtKB-KW"/>
</dbReference>
<organism evidence="12">
    <name type="scientific">viral metagenome</name>
    <dbReference type="NCBI Taxonomy" id="1070528"/>
    <lineage>
        <taxon>unclassified sequences</taxon>
        <taxon>metagenomes</taxon>
        <taxon>organismal metagenomes</taxon>
    </lineage>
</organism>
<evidence type="ECO:0000256" key="3">
    <source>
        <dbReference type="ARBA" id="ARBA00022598"/>
    </source>
</evidence>
<dbReference type="InterPro" id="IPR017932">
    <property type="entry name" value="GATase_2_dom"/>
</dbReference>
<evidence type="ECO:0000256" key="1">
    <source>
        <dbReference type="ARBA" id="ARBA00005187"/>
    </source>
</evidence>
<dbReference type="PANTHER" id="PTHR11772">
    <property type="entry name" value="ASPARAGINE SYNTHETASE"/>
    <property type="match status" value="1"/>
</dbReference>
<evidence type="ECO:0000256" key="2">
    <source>
        <dbReference type="ARBA" id="ARBA00012737"/>
    </source>
</evidence>
<dbReference type="EMBL" id="MN738751">
    <property type="protein sequence ID" value="QHS83263.1"/>
    <property type="molecule type" value="Genomic_DNA"/>
</dbReference>
<keyword evidence="6" id="KW-0067">ATP-binding</keyword>
<protein>
    <recommendedName>
        <fullName evidence="2">asparagine synthase (glutamine-hydrolyzing)</fullName>
        <ecNumber evidence="2">6.3.5.4</ecNumber>
    </recommendedName>
    <alternativeName>
        <fullName evidence="9">Glutamine-dependent asparagine synthetase</fullName>
    </alternativeName>
</protein>
<evidence type="ECO:0000256" key="6">
    <source>
        <dbReference type="ARBA" id="ARBA00022840"/>
    </source>
</evidence>
<keyword evidence="8" id="KW-0315">Glutamine amidotransferase</keyword>
<evidence type="ECO:0000256" key="9">
    <source>
        <dbReference type="ARBA" id="ARBA00030234"/>
    </source>
</evidence>
<sequence length="609" mass="70357">MCGIFGLLNYTGYELTKELVDESFQKGSTRGPEFSILKTVMIKTLFGFHRLAINGLNKESNQPLIVNDVALICNGEIYNYNELVQHLIDDSFQSSDDEDEFLMTTQSDCEVIIHLYIRYGIEATLNMLDGEFAFALMDGRIQNDEAKLFIARDPYGVRPLFVMYPKDGMKKRRNLLGFASEQKMLVDLKENMNSTNQHSQSDYIIKPFIPGHYSHYTLPIVAITDWEYKNTITYNTMVYSSDFTRIVSLQKDYSQVIREHMLDAVRKRVDNAQRPIACLLSGGLDSSLVTSLVNELHKEKFGKPVETFSIGLEGSNDLHYTRIAADYLETNHTQIIINEEDFVSAIPHVIYDIESYDTTTVRASIGNWLVSKYISENSNAKVVFNGDGADELMGGYLYMRMADNGLEFHSECRRLLKEIHYFDVLRSDRSISSYGLEARTPFLDRSFVQMYLNLPIMVRFQPWRIEKYLIRDAFRPDKYKNASGKAVLPESILSRRKEAFSDGVTSVERTTKDVINDFVTRELDALKLFSDCIEVPLNETSWIEMALSIDPVMRELQEHNLPKTKEQYYYRRIFEQHYSGQGKTIPHFWMPRYVEATDSSARTLELYNE</sequence>
<dbReference type="Pfam" id="PF13537">
    <property type="entry name" value="GATase_7"/>
    <property type="match status" value="1"/>
</dbReference>
<keyword evidence="5" id="KW-0547">Nucleotide-binding</keyword>
<dbReference type="InterPro" id="IPR029055">
    <property type="entry name" value="Ntn_hydrolases_N"/>
</dbReference>
<dbReference type="GO" id="GO:0006529">
    <property type="term" value="P:asparagine biosynthetic process"/>
    <property type="evidence" value="ECO:0007669"/>
    <property type="project" value="UniProtKB-KW"/>
</dbReference>
<dbReference type="SUPFAM" id="SSF52402">
    <property type="entry name" value="Adenine nucleotide alpha hydrolases-like"/>
    <property type="match status" value="1"/>
</dbReference>
<dbReference type="Pfam" id="PF00733">
    <property type="entry name" value="Asn_synthase"/>
    <property type="match status" value="2"/>
</dbReference>
<evidence type="ECO:0000259" key="11">
    <source>
        <dbReference type="PROSITE" id="PS51278"/>
    </source>
</evidence>
<dbReference type="SUPFAM" id="SSF56235">
    <property type="entry name" value="N-terminal nucleophile aminohydrolases (Ntn hydrolases)"/>
    <property type="match status" value="1"/>
</dbReference>
<dbReference type="InterPro" id="IPR006426">
    <property type="entry name" value="Asn_synth_AEB"/>
</dbReference>
<dbReference type="CDD" id="cd00712">
    <property type="entry name" value="AsnB"/>
    <property type="match status" value="1"/>
</dbReference>
<dbReference type="GO" id="GO:0004066">
    <property type="term" value="F:asparagine synthase (glutamine-hydrolyzing) activity"/>
    <property type="evidence" value="ECO:0007669"/>
    <property type="project" value="UniProtKB-EC"/>
</dbReference>
<keyword evidence="3" id="KW-0436">Ligase</keyword>
<dbReference type="InterPro" id="IPR033738">
    <property type="entry name" value="AsnB_N"/>
</dbReference>
<dbReference type="GO" id="GO:0005829">
    <property type="term" value="C:cytosol"/>
    <property type="evidence" value="ECO:0007669"/>
    <property type="project" value="TreeGrafter"/>
</dbReference>
<dbReference type="InterPro" id="IPR050795">
    <property type="entry name" value="Asn_Synthetase"/>
</dbReference>
<dbReference type="InterPro" id="IPR001962">
    <property type="entry name" value="Asn_synthase"/>
</dbReference>
<dbReference type="Gene3D" id="3.60.20.10">
    <property type="entry name" value="Glutamine Phosphoribosylpyrophosphate, subunit 1, domain 1"/>
    <property type="match status" value="1"/>
</dbReference>
<dbReference type="PANTHER" id="PTHR11772:SF23">
    <property type="entry name" value="ASPARAGINE SYNTHETASE [GLUTAMINE-HYDROLYZING]"/>
    <property type="match status" value="1"/>
</dbReference>
<dbReference type="CDD" id="cd01991">
    <property type="entry name" value="Asn_synthase_B_C"/>
    <property type="match status" value="1"/>
</dbReference>
<evidence type="ECO:0000313" key="12">
    <source>
        <dbReference type="EMBL" id="QHS83263.1"/>
    </source>
</evidence>
<name>A0A6C0AUX1_9ZZZZ</name>
<dbReference type="NCBIfam" id="TIGR01536">
    <property type="entry name" value="asn_synth_AEB"/>
    <property type="match status" value="1"/>
</dbReference>
<evidence type="ECO:0000256" key="4">
    <source>
        <dbReference type="ARBA" id="ARBA00022605"/>
    </source>
</evidence>
<evidence type="ECO:0000256" key="8">
    <source>
        <dbReference type="ARBA" id="ARBA00022962"/>
    </source>
</evidence>
<comment type="catalytic activity">
    <reaction evidence="10">
        <text>L-aspartate + L-glutamine + ATP + H2O = L-asparagine + L-glutamate + AMP + diphosphate + H(+)</text>
        <dbReference type="Rhea" id="RHEA:12228"/>
        <dbReference type="ChEBI" id="CHEBI:15377"/>
        <dbReference type="ChEBI" id="CHEBI:15378"/>
        <dbReference type="ChEBI" id="CHEBI:29985"/>
        <dbReference type="ChEBI" id="CHEBI:29991"/>
        <dbReference type="ChEBI" id="CHEBI:30616"/>
        <dbReference type="ChEBI" id="CHEBI:33019"/>
        <dbReference type="ChEBI" id="CHEBI:58048"/>
        <dbReference type="ChEBI" id="CHEBI:58359"/>
        <dbReference type="ChEBI" id="CHEBI:456215"/>
        <dbReference type="EC" id="6.3.5.4"/>
    </reaction>
</comment>
<evidence type="ECO:0000256" key="10">
    <source>
        <dbReference type="ARBA" id="ARBA00048741"/>
    </source>
</evidence>